<dbReference type="PANTHER" id="PTHR36444">
    <property type="entry name" value="TRANSCRIPTIONAL REGULATOR PROTEIN YOBU-RELATED"/>
    <property type="match status" value="1"/>
</dbReference>
<evidence type="ECO:0000259" key="1">
    <source>
        <dbReference type="SMART" id="SM00871"/>
    </source>
</evidence>
<organism evidence="2 3">
    <name type="scientific">Leptospira brenneri</name>
    <dbReference type="NCBI Taxonomy" id="2023182"/>
    <lineage>
        <taxon>Bacteria</taxon>
        <taxon>Pseudomonadati</taxon>
        <taxon>Spirochaetota</taxon>
        <taxon>Spirochaetia</taxon>
        <taxon>Leptospirales</taxon>
        <taxon>Leptospiraceae</taxon>
        <taxon>Leptospira</taxon>
    </lineage>
</organism>
<keyword evidence="3" id="KW-1185">Reference proteome</keyword>
<proteinExistence type="predicted"/>
<reference evidence="2" key="1">
    <citation type="journal article" date="2019" name="PLoS Negl. Trop. Dis.">
        <title>Revisiting the worldwide diversity of Leptospira species in the environment.</title>
        <authorList>
            <person name="Vincent A.T."/>
            <person name="Schiettekatte O."/>
            <person name="Bourhy P."/>
            <person name="Veyrier F.J."/>
            <person name="Picardeau M."/>
        </authorList>
    </citation>
    <scope>NUCLEOTIDE SEQUENCE [LARGE SCALE GENOMIC DNA]</scope>
    <source>
        <strain evidence="2">201800277</strain>
    </source>
</reference>
<evidence type="ECO:0000313" key="2">
    <source>
        <dbReference type="EMBL" id="TGK96244.1"/>
    </source>
</evidence>
<dbReference type="AlphaFoldDB" id="A0A2M9Y5G7"/>
<accession>A0A2M9Y5G7</accession>
<gene>
    <name evidence="2" type="ORF">EHQ30_06435</name>
</gene>
<comment type="caution">
    <text evidence="2">The sequence shown here is derived from an EMBL/GenBank/DDBJ whole genome shotgun (WGS) entry which is preliminary data.</text>
</comment>
<dbReference type="SUPFAM" id="SSF55136">
    <property type="entry name" value="Probable bacterial effector-binding domain"/>
    <property type="match status" value="1"/>
</dbReference>
<protein>
    <submittedName>
        <fullName evidence="2">AraC family transcriptional regulator</fullName>
    </submittedName>
</protein>
<dbReference type="InterPro" id="IPR011256">
    <property type="entry name" value="Reg_factor_effector_dom_sf"/>
</dbReference>
<sequence>MDSKIVTIERKFIVGYKKEMSLVDHQTGILWKNFIPKLSQILNRVDSLLISATVYPSDYFENFHPSHHFIKWAGVEVSDIKTIPDGLEVLEIPTGLYSCFEYKGHPNDAGPFYQTIFQDWFPKSGYELDNRPHFEEMGEKYKNDDPNSEELVYIPILKR</sequence>
<dbReference type="Gene3D" id="3.20.80.10">
    <property type="entry name" value="Regulatory factor, effector binding domain"/>
    <property type="match status" value="1"/>
</dbReference>
<dbReference type="Proteomes" id="UP000297891">
    <property type="component" value="Unassembled WGS sequence"/>
</dbReference>
<dbReference type="InterPro" id="IPR029442">
    <property type="entry name" value="GyrI-like"/>
</dbReference>
<evidence type="ECO:0000313" key="3">
    <source>
        <dbReference type="Proteomes" id="UP000297891"/>
    </source>
</evidence>
<feature type="domain" description="AraC effector-binding" evidence="1">
    <location>
        <begin position="1"/>
        <end position="157"/>
    </location>
</feature>
<dbReference type="EMBL" id="RQFP01000001">
    <property type="protein sequence ID" value="TGK96244.1"/>
    <property type="molecule type" value="Genomic_DNA"/>
</dbReference>
<dbReference type="RefSeq" id="WP_100788807.1">
    <property type="nucleotide sequence ID" value="NZ_NPDQ01000001.1"/>
</dbReference>
<dbReference type="InterPro" id="IPR010499">
    <property type="entry name" value="AraC_E-bd"/>
</dbReference>
<dbReference type="OrthoDB" id="5337216at2"/>
<name>A0A2M9Y5G7_9LEPT</name>
<dbReference type="PANTHER" id="PTHR36444:SF2">
    <property type="entry name" value="TRANSCRIPTIONAL REGULATOR PROTEIN YOBU-RELATED"/>
    <property type="match status" value="1"/>
</dbReference>
<dbReference type="Pfam" id="PF06445">
    <property type="entry name" value="GyrI-like"/>
    <property type="match status" value="1"/>
</dbReference>
<dbReference type="InterPro" id="IPR053182">
    <property type="entry name" value="YobU-like_regulator"/>
</dbReference>
<dbReference type="SMART" id="SM00871">
    <property type="entry name" value="AraC_E_bind"/>
    <property type="match status" value="1"/>
</dbReference>